<feature type="chain" id="PRO_5045994143" description="Histidine kinase" evidence="1">
    <location>
        <begin position="27"/>
        <end position="213"/>
    </location>
</feature>
<reference evidence="2 3" key="1">
    <citation type="submission" date="2020-12" db="EMBL/GenBank/DDBJ databases">
        <title>Novel Thalassolituus-related marine hydrocarbonoclastic bacteria mediated algae-derived hydrocarbons mineralization in twilight zone of the northern South China Sea.</title>
        <authorList>
            <person name="Dong C."/>
        </authorList>
    </citation>
    <scope>NUCLEOTIDE SEQUENCE [LARGE SCALE GENOMIC DNA]</scope>
    <source>
        <strain evidence="2 3">IMCC1826</strain>
    </source>
</reference>
<keyword evidence="1" id="KW-0732">Signal</keyword>
<dbReference type="EMBL" id="JAEDAH010000002">
    <property type="protein sequence ID" value="MCA6062068.1"/>
    <property type="molecule type" value="Genomic_DNA"/>
</dbReference>
<feature type="signal peptide" evidence="1">
    <location>
        <begin position="1"/>
        <end position="26"/>
    </location>
</feature>
<dbReference type="Proteomes" id="UP000714380">
    <property type="component" value="Unassembled WGS sequence"/>
</dbReference>
<evidence type="ECO:0008006" key="4">
    <source>
        <dbReference type="Google" id="ProtNLM"/>
    </source>
</evidence>
<evidence type="ECO:0000313" key="3">
    <source>
        <dbReference type="Proteomes" id="UP000714380"/>
    </source>
</evidence>
<sequence>MKKLTKAIVVAGVMTAGLAGIPAAQAEVSASASIASEYLWRGTTLGNGDAAFSGSLDYSHESGLYAGTWISSGDSGLGTEYDLYAGYALEAGDLGVDLGYATYIYPGADEDGIDDVAEFYLGLSYKAGSLYAYKSSDSDVDGMYLVASADVSSFSVAVGTWLDTGGDYTHLDVTYAFNDNVAFTLSQIVDEEIEDSMDMSPKLVVSYSLPIEM</sequence>
<keyword evidence="3" id="KW-1185">Reference proteome</keyword>
<organism evidence="2 3">
    <name type="scientific">Thalassolituus marinus</name>
    <dbReference type="NCBI Taxonomy" id="671053"/>
    <lineage>
        <taxon>Bacteria</taxon>
        <taxon>Pseudomonadati</taxon>
        <taxon>Pseudomonadota</taxon>
        <taxon>Gammaproteobacteria</taxon>
        <taxon>Oceanospirillales</taxon>
        <taxon>Oceanospirillaceae</taxon>
        <taxon>Thalassolituus</taxon>
    </lineage>
</organism>
<comment type="caution">
    <text evidence="2">The sequence shown here is derived from an EMBL/GenBank/DDBJ whole genome shotgun (WGS) entry which is preliminary data.</text>
</comment>
<accession>A0ABS7ZK34</accession>
<dbReference type="SUPFAM" id="SSF56935">
    <property type="entry name" value="Porins"/>
    <property type="match status" value="1"/>
</dbReference>
<dbReference type="NCBIfam" id="TIGR02001">
    <property type="entry name" value="gcw_chp"/>
    <property type="match status" value="1"/>
</dbReference>
<dbReference type="RefSeq" id="WP_225670575.1">
    <property type="nucleotide sequence ID" value="NZ_JAEDAH010000002.1"/>
</dbReference>
<name>A0ABS7ZK34_9GAMM</name>
<gene>
    <name evidence="2" type="ORF">I9W95_00445</name>
</gene>
<proteinExistence type="predicted"/>
<evidence type="ECO:0000313" key="2">
    <source>
        <dbReference type="EMBL" id="MCA6062068.1"/>
    </source>
</evidence>
<protein>
    <recommendedName>
        <fullName evidence="4">Histidine kinase</fullName>
    </recommendedName>
</protein>
<dbReference type="Pfam" id="PF09694">
    <property type="entry name" value="Gcw_chp"/>
    <property type="match status" value="1"/>
</dbReference>
<dbReference type="InterPro" id="IPR010239">
    <property type="entry name" value="CHP02001"/>
</dbReference>
<evidence type="ECO:0000256" key="1">
    <source>
        <dbReference type="SAM" id="SignalP"/>
    </source>
</evidence>